<evidence type="ECO:0000256" key="1">
    <source>
        <dbReference type="SAM" id="MobiDB-lite"/>
    </source>
</evidence>
<keyword evidence="3" id="KW-1185">Reference proteome</keyword>
<accession>A0AAN7SLX1</accession>
<gene>
    <name evidence="2" type="ORF">QYF61_021882</name>
</gene>
<reference evidence="2 3" key="1">
    <citation type="journal article" date="2023" name="J. Hered.">
        <title>Chromosome-level genome of the wood stork (Mycteria americana) provides insight into avian chromosome evolution.</title>
        <authorList>
            <person name="Flamio R. Jr."/>
            <person name="Ramstad K.M."/>
        </authorList>
    </citation>
    <scope>NUCLEOTIDE SEQUENCE [LARGE SCALE GENOMIC DNA]</scope>
    <source>
        <strain evidence="2">JAX WOST 10</strain>
    </source>
</reference>
<evidence type="ECO:0000313" key="3">
    <source>
        <dbReference type="Proteomes" id="UP001333110"/>
    </source>
</evidence>
<comment type="caution">
    <text evidence="2">The sequence shown here is derived from an EMBL/GenBank/DDBJ whole genome shotgun (WGS) entry which is preliminary data.</text>
</comment>
<dbReference type="Proteomes" id="UP001333110">
    <property type="component" value="Unassembled WGS sequence"/>
</dbReference>
<dbReference type="EMBL" id="JAUNZN010000001">
    <property type="protein sequence ID" value="KAK4832353.1"/>
    <property type="molecule type" value="Genomic_DNA"/>
</dbReference>
<feature type="region of interest" description="Disordered" evidence="1">
    <location>
        <begin position="27"/>
        <end position="63"/>
    </location>
</feature>
<organism evidence="2 3">
    <name type="scientific">Mycteria americana</name>
    <name type="common">Wood stork</name>
    <dbReference type="NCBI Taxonomy" id="33587"/>
    <lineage>
        <taxon>Eukaryota</taxon>
        <taxon>Metazoa</taxon>
        <taxon>Chordata</taxon>
        <taxon>Craniata</taxon>
        <taxon>Vertebrata</taxon>
        <taxon>Euteleostomi</taxon>
        <taxon>Archelosauria</taxon>
        <taxon>Archosauria</taxon>
        <taxon>Dinosauria</taxon>
        <taxon>Saurischia</taxon>
        <taxon>Theropoda</taxon>
        <taxon>Coelurosauria</taxon>
        <taxon>Aves</taxon>
        <taxon>Neognathae</taxon>
        <taxon>Neoaves</taxon>
        <taxon>Aequornithes</taxon>
        <taxon>Ciconiiformes</taxon>
        <taxon>Ciconiidae</taxon>
        <taxon>Mycteria</taxon>
    </lineage>
</organism>
<sequence>MLHQFVNEDVMGGSIEILAKNKDKKLLVLPPHPPRQSSHHRMLPGTRYITRNGLPTNPDPTLSGEVFRPSDHFCGPPLDPLQQVHGFPVLRAPELDAILHVGSHQSRAEQ</sequence>
<evidence type="ECO:0000313" key="2">
    <source>
        <dbReference type="EMBL" id="KAK4832353.1"/>
    </source>
</evidence>
<protein>
    <submittedName>
        <fullName evidence="2">Uncharacterized protein</fullName>
    </submittedName>
</protein>
<name>A0AAN7SLX1_MYCAM</name>
<dbReference type="AlphaFoldDB" id="A0AAN7SLX1"/>
<proteinExistence type="predicted"/>